<dbReference type="AlphaFoldDB" id="A0A0D2AE99"/>
<protein>
    <submittedName>
        <fullName evidence="1">Uncharacterized protein</fullName>
    </submittedName>
</protein>
<name>A0A0D2AE99_9PEZI</name>
<dbReference type="Proteomes" id="UP000053259">
    <property type="component" value="Unassembled WGS sequence"/>
</dbReference>
<evidence type="ECO:0000313" key="1">
    <source>
        <dbReference type="EMBL" id="KIW04790.1"/>
    </source>
</evidence>
<dbReference type="GeneID" id="27311950"/>
<organism evidence="1 2">
    <name type="scientific">Verruconis gallopava</name>
    <dbReference type="NCBI Taxonomy" id="253628"/>
    <lineage>
        <taxon>Eukaryota</taxon>
        <taxon>Fungi</taxon>
        <taxon>Dikarya</taxon>
        <taxon>Ascomycota</taxon>
        <taxon>Pezizomycotina</taxon>
        <taxon>Dothideomycetes</taxon>
        <taxon>Pleosporomycetidae</taxon>
        <taxon>Venturiales</taxon>
        <taxon>Sympoventuriaceae</taxon>
        <taxon>Verruconis</taxon>
    </lineage>
</organism>
<dbReference type="InParanoid" id="A0A0D2AE99"/>
<sequence length="113" mass="12474">MFKGNFFTILSLTAAFGALAAPIAIPFTGLTADLHMKRGGIIPVLEIRDSIAQAQSNELLVRDSRVQGHKRDEIVAREADIEARDSRVQGHKRDELVAREADIEARDSRVQGH</sequence>
<dbReference type="HOGENOM" id="CLU_2135448_0_0_1"/>
<gene>
    <name evidence="1" type="ORF">PV09_03977</name>
</gene>
<reference evidence="1 2" key="1">
    <citation type="submission" date="2015-01" db="EMBL/GenBank/DDBJ databases">
        <title>The Genome Sequence of Ochroconis gallopava CBS43764.</title>
        <authorList>
            <consortium name="The Broad Institute Genomics Platform"/>
            <person name="Cuomo C."/>
            <person name="de Hoog S."/>
            <person name="Gorbushina A."/>
            <person name="Stielow B."/>
            <person name="Teixiera M."/>
            <person name="Abouelleil A."/>
            <person name="Chapman S.B."/>
            <person name="Priest M."/>
            <person name="Young S.K."/>
            <person name="Wortman J."/>
            <person name="Nusbaum C."/>
            <person name="Birren B."/>
        </authorList>
    </citation>
    <scope>NUCLEOTIDE SEQUENCE [LARGE SCALE GENOMIC DNA]</scope>
    <source>
        <strain evidence="1 2">CBS 43764</strain>
    </source>
</reference>
<dbReference type="RefSeq" id="XP_016214659.1">
    <property type="nucleotide sequence ID" value="XM_016357255.1"/>
</dbReference>
<evidence type="ECO:0000313" key="2">
    <source>
        <dbReference type="Proteomes" id="UP000053259"/>
    </source>
</evidence>
<dbReference type="EMBL" id="KN847539">
    <property type="protein sequence ID" value="KIW04790.1"/>
    <property type="molecule type" value="Genomic_DNA"/>
</dbReference>
<dbReference type="VEuPathDB" id="FungiDB:PV09_03977"/>
<accession>A0A0D2AE99</accession>
<proteinExistence type="predicted"/>
<keyword evidence="2" id="KW-1185">Reference proteome</keyword>